<dbReference type="STRING" id="1075417.SAMN05421823_102642"/>
<evidence type="ECO:0000313" key="2">
    <source>
        <dbReference type="EMBL" id="SDK39922.1"/>
    </source>
</evidence>
<dbReference type="InterPro" id="IPR018551">
    <property type="entry name" value="DUF2007"/>
</dbReference>
<organism evidence="2 3">
    <name type="scientific">Catalinimonas alkaloidigena</name>
    <dbReference type="NCBI Taxonomy" id="1075417"/>
    <lineage>
        <taxon>Bacteria</taxon>
        <taxon>Pseudomonadati</taxon>
        <taxon>Bacteroidota</taxon>
        <taxon>Cytophagia</taxon>
        <taxon>Cytophagales</taxon>
        <taxon>Catalimonadaceae</taxon>
        <taxon>Catalinimonas</taxon>
    </lineage>
</organism>
<keyword evidence="3" id="KW-1185">Reference proteome</keyword>
<evidence type="ECO:0000259" key="1">
    <source>
        <dbReference type="Pfam" id="PF09413"/>
    </source>
</evidence>
<evidence type="ECO:0000313" key="3">
    <source>
        <dbReference type="Proteomes" id="UP000198510"/>
    </source>
</evidence>
<dbReference type="OrthoDB" id="1149279at2"/>
<proteinExistence type="predicted"/>
<feature type="domain" description="DUF2007" evidence="1">
    <location>
        <begin position="8"/>
        <end position="74"/>
    </location>
</feature>
<dbReference type="Proteomes" id="UP000198510">
    <property type="component" value="Unassembled WGS sequence"/>
</dbReference>
<gene>
    <name evidence="2" type="ORF">SAMN05421823_102642</name>
</gene>
<sequence>MNEQERLIKVYTGTMIDVDVRMEHLEENGIPTLVRDDFQSGLMAGVVTGVPSAIDLFVFERDADRALVLIAEFEENRWENHSAVPSAE</sequence>
<name>A0A1G9BKB7_9BACT</name>
<accession>A0A1G9BKB7</accession>
<reference evidence="2 3" key="1">
    <citation type="submission" date="2016-10" db="EMBL/GenBank/DDBJ databases">
        <authorList>
            <person name="de Groot N.N."/>
        </authorList>
    </citation>
    <scope>NUCLEOTIDE SEQUENCE [LARGE SCALE GENOMIC DNA]</scope>
    <source>
        <strain evidence="2 3">DSM 25186</strain>
    </source>
</reference>
<dbReference type="Pfam" id="PF09413">
    <property type="entry name" value="DUF2007"/>
    <property type="match status" value="1"/>
</dbReference>
<protein>
    <submittedName>
        <fullName evidence="2">Putative signal transducing protein</fullName>
    </submittedName>
</protein>
<dbReference type="RefSeq" id="WP_089680469.1">
    <property type="nucleotide sequence ID" value="NZ_FNFO01000002.1"/>
</dbReference>
<dbReference type="AlphaFoldDB" id="A0A1G9BKB7"/>
<dbReference type="EMBL" id="FNFO01000002">
    <property type="protein sequence ID" value="SDK39922.1"/>
    <property type="molecule type" value="Genomic_DNA"/>
</dbReference>